<feature type="region of interest" description="Disordered" evidence="1">
    <location>
        <begin position="160"/>
        <end position="189"/>
    </location>
</feature>
<gene>
    <name evidence="2" type="ORF">B0I36DRAFT_128644</name>
</gene>
<dbReference type="AlphaFoldDB" id="A0A9P8Y2A2"/>
<feature type="region of interest" description="Disordered" evidence="1">
    <location>
        <begin position="211"/>
        <end position="267"/>
    </location>
</feature>
<feature type="compositionally biased region" description="Polar residues" evidence="1">
    <location>
        <begin position="111"/>
        <end position="122"/>
    </location>
</feature>
<feature type="compositionally biased region" description="Basic and acidic residues" evidence="1">
    <location>
        <begin position="15"/>
        <end position="25"/>
    </location>
</feature>
<feature type="compositionally biased region" description="Basic and acidic residues" evidence="1">
    <location>
        <begin position="324"/>
        <end position="335"/>
    </location>
</feature>
<reference evidence="2" key="1">
    <citation type="journal article" date="2021" name="Nat. Commun.">
        <title>Genetic determinants of endophytism in the Arabidopsis root mycobiome.</title>
        <authorList>
            <person name="Mesny F."/>
            <person name="Miyauchi S."/>
            <person name="Thiergart T."/>
            <person name="Pickel B."/>
            <person name="Atanasova L."/>
            <person name="Karlsson M."/>
            <person name="Huettel B."/>
            <person name="Barry K.W."/>
            <person name="Haridas S."/>
            <person name="Chen C."/>
            <person name="Bauer D."/>
            <person name="Andreopoulos W."/>
            <person name="Pangilinan J."/>
            <person name="LaButti K."/>
            <person name="Riley R."/>
            <person name="Lipzen A."/>
            <person name="Clum A."/>
            <person name="Drula E."/>
            <person name="Henrissat B."/>
            <person name="Kohler A."/>
            <person name="Grigoriev I.V."/>
            <person name="Martin F.M."/>
            <person name="Hacquard S."/>
        </authorList>
    </citation>
    <scope>NUCLEOTIDE SEQUENCE</scope>
    <source>
        <strain evidence="2">MPI-CAGE-CH-0230</strain>
    </source>
</reference>
<dbReference type="GeneID" id="70177712"/>
<dbReference type="RefSeq" id="XP_046011417.1">
    <property type="nucleotide sequence ID" value="XM_046148166.1"/>
</dbReference>
<protein>
    <submittedName>
        <fullName evidence="2">Uncharacterized protein</fullName>
    </submittedName>
</protein>
<feature type="region of interest" description="Disordered" evidence="1">
    <location>
        <begin position="68"/>
        <end position="87"/>
    </location>
</feature>
<dbReference type="OrthoDB" id="5391950at2759"/>
<feature type="region of interest" description="Disordered" evidence="1">
    <location>
        <begin position="1"/>
        <end position="30"/>
    </location>
</feature>
<sequence>MDDISASRSPKRKRADLVHEPRSLPHDPQLLHKTIFSFEVPSSSPVDINSDDGSSSPRTKVALTLSHLDLEDGRQGTTPTSGSGVIPALQLADGTSNANYTIVRATDQGHETLSASSPQPTSGAGDRPEHATTSAVFMFDGPEPTDSNHDMLADDDLSIARKRLKLPDPGSGTDLSPGPRGEASAIAAEPIKDVVSENIVLEATIDDKVIKSPSSIGHGSLKKSYPSINRLSDSKSRSRKKLPTSPLSKYKQPGLSSATKSFRDDEPVVVDPVRAALTWQEDEITIYDPEDKDDDGTGINGIGFKPSAAVAHQRAQKRRQQLAEYKKREESEARARRNQRRREHLGAPPVERKHSVVRVHFSDAEPSTVIMT</sequence>
<keyword evidence="3" id="KW-1185">Reference proteome</keyword>
<accession>A0A9P8Y2A2</accession>
<feature type="region of interest" description="Disordered" evidence="1">
    <location>
        <begin position="285"/>
        <end position="372"/>
    </location>
</feature>
<feature type="compositionally biased region" description="Polar residues" evidence="1">
    <location>
        <begin position="41"/>
        <end position="58"/>
    </location>
</feature>
<feature type="region of interest" description="Disordered" evidence="1">
    <location>
        <begin position="108"/>
        <end position="129"/>
    </location>
</feature>
<proteinExistence type="predicted"/>
<dbReference type="Proteomes" id="UP000756346">
    <property type="component" value="Unassembled WGS sequence"/>
</dbReference>
<evidence type="ECO:0000313" key="2">
    <source>
        <dbReference type="EMBL" id="KAH7029129.1"/>
    </source>
</evidence>
<feature type="compositionally biased region" description="Acidic residues" evidence="1">
    <location>
        <begin position="285"/>
        <end position="296"/>
    </location>
</feature>
<evidence type="ECO:0000313" key="3">
    <source>
        <dbReference type="Proteomes" id="UP000756346"/>
    </source>
</evidence>
<dbReference type="EMBL" id="JAGTJQ010000006">
    <property type="protein sequence ID" value="KAH7029129.1"/>
    <property type="molecule type" value="Genomic_DNA"/>
</dbReference>
<evidence type="ECO:0000256" key="1">
    <source>
        <dbReference type="SAM" id="MobiDB-lite"/>
    </source>
</evidence>
<name>A0A9P8Y2A2_9PEZI</name>
<feature type="region of interest" description="Disordered" evidence="1">
    <location>
        <begin position="41"/>
        <end position="60"/>
    </location>
</feature>
<comment type="caution">
    <text evidence="2">The sequence shown here is derived from an EMBL/GenBank/DDBJ whole genome shotgun (WGS) entry which is preliminary data.</text>
</comment>
<organism evidence="2 3">
    <name type="scientific">Microdochium trichocladiopsis</name>
    <dbReference type="NCBI Taxonomy" id="1682393"/>
    <lineage>
        <taxon>Eukaryota</taxon>
        <taxon>Fungi</taxon>
        <taxon>Dikarya</taxon>
        <taxon>Ascomycota</taxon>
        <taxon>Pezizomycotina</taxon>
        <taxon>Sordariomycetes</taxon>
        <taxon>Xylariomycetidae</taxon>
        <taxon>Xylariales</taxon>
        <taxon>Microdochiaceae</taxon>
        <taxon>Microdochium</taxon>
    </lineage>
</organism>